<dbReference type="InterPro" id="IPR017451">
    <property type="entry name" value="F-box-assoc_interact_dom"/>
</dbReference>
<evidence type="ECO:0000259" key="1">
    <source>
        <dbReference type="PROSITE" id="PS50181"/>
    </source>
</evidence>
<gene>
    <name evidence="2" type="ORF">BVRB_8g186570</name>
</gene>
<dbReference type="InterPro" id="IPR001810">
    <property type="entry name" value="F-box_dom"/>
</dbReference>
<dbReference type="Pfam" id="PF07734">
    <property type="entry name" value="FBA_1"/>
    <property type="match status" value="1"/>
</dbReference>
<dbReference type="CDD" id="cd22157">
    <property type="entry name" value="F-box_AtFBW1-like"/>
    <property type="match status" value="1"/>
</dbReference>
<dbReference type="NCBIfam" id="TIGR01640">
    <property type="entry name" value="F_box_assoc_1"/>
    <property type="match status" value="1"/>
</dbReference>
<reference evidence="2 3" key="1">
    <citation type="journal article" date="2014" name="Nature">
        <title>The genome of the recently domesticated crop plant sugar beet (Beta vulgaris).</title>
        <authorList>
            <person name="Dohm J.C."/>
            <person name="Minoche A.E."/>
            <person name="Holtgrawe D."/>
            <person name="Capella-Gutierrez S."/>
            <person name="Zakrzewski F."/>
            <person name="Tafer H."/>
            <person name="Rupp O."/>
            <person name="Sorensen T.R."/>
            <person name="Stracke R."/>
            <person name="Reinhardt R."/>
            <person name="Goesmann A."/>
            <person name="Kraft T."/>
            <person name="Schulz B."/>
            <person name="Stadler P.F."/>
            <person name="Schmidt T."/>
            <person name="Gabaldon T."/>
            <person name="Lehrach H."/>
            <person name="Weisshaar B."/>
            <person name="Himmelbauer H."/>
        </authorList>
    </citation>
    <scope>NUCLEOTIDE SEQUENCE [LARGE SCALE GENOMIC DNA]</scope>
    <source>
        <tissue evidence="2">Taproot</tissue>
    </source>
</reference>
<dbReference type="Gene3D" id="1.20.1280.50">
    <property type="match status" value="1"/>
</dbReference>
<feature type="domain" description="F-box" evidence="1">
    <location>
        <begin position="1"/>
        <end position="43"/>
    </location>
</feature>
<proteinExistence type="predicted"/>
<evidence type="ECO:0000313" key="3">
    <source>
        <dbReference type="Proteomes" id="UP000035740"/>
    </source>
</evidence>
<dbReference type="KEGG" id="bvg:104901067"/>
<dbReference type="Pfam" id="PF00646">
    <property type="entry name" value="F-box"/>
    <property type="match status" value="1"/>
</dbReference>
<sequence>MAVLPTEIISIILSKLPVKTLLHFKCVCKSWNSLIKTPNFIKLHLNQTLISDTNRHLLLYYPFLYSAELDIHHNHNRITLSKLHHPLSPLQVHLFGSCNGVVCIADPSKTDIFFFNPLTKSHYKLPVKNVNPSFNIGYELFGFGYDSKNDDYKVLRLAQGFTINKVFCSEASVYSLNRNSWKSIESMSWYLIYADCHGVLVNEALHYVVNSEELGPSGKYIASFDLQNESFSFMECSRVLDKNGDNLMMLLAELGTCLCAMVNHLTNFVMERADLWVMKEYGNKESWFKLYSIGQECLRSSMQIKPIVYSKDRKRILLEIDVSKFGWYNLESKNVEIFTPHGLPDGALETGSFVGSLVSLGNDMLKSGGGSIPSVPRKNTNKKNLDNFLSKGFKLKL</sequence>
<name>A0A0J8BVQ3_BETVV</name>
<dbReference type="PROSITE" id="PS50181">
    <property type="entry name" value="FBOX"/>
    <property type="match status" value="1"/>
</dbReference>
<accession>A0A0J8BVQ3</accession>
<dbReference type="EMBL" id="KQ090159">
    <property type="protein sequence ID" value="KMT04059.1"/>
    <property type="molecule type" value="Genomic_DNA"/>
</dbReference>
<dbReference type="SMART" id="SM00256">
    <property type="entry name" value="FBOX"/>
    <property type="match status" value="1"/>
</dbReference>
<dbReference type="Gramene" id="KMT04059">
    <property type="protein sequence ID" value="KMT04059"/>
    <property type="gene ID" value="BVRB_8g186570"/>
</dbReference>
<evidence type="ECO:0000313" key="2">
    <source>
        <dbReference type="EMBL" id="KMT04059.1"/>
    </source>
</evidence>
<dbReference type="PANTHER" id="PTHR31672:SF13">
    <property type="entry name" value="F-BOX PROTEIN CPR30-LIKE"/>
    <property type="match status" value="1"/>
</dbReference>
<dbReference type="OrthoDB" id="591557at2759"/>
<protein>
    <recommendedName>
        <fullName evidence="1">F-box domain-containing protein</fullName>
    </recommendedName>
</protein>
<dbReference type="SUPFAM" id="SSF81383">
    <property type="entry name" value="F-box domain"/>
    <property type="match status" value="1"/>
</dbReference>
<dbReference type="OMA" id="CLCAMVN"/>
<keyword evidence="3" id="KW-1185">Reference proteome</keyword>
<dbReference type="InterPro" id="IPR050796">
    <property type="entry name" value="SCF_F-box_component"/>
</dbReference>
<organism evidence="2 3">
    <name type="scientific">Beta vulgaris subsp. vulgaris</name>
    <name type="common">Beet</name>
    <dbReference type="NCBI Taxonomy" id="3555"/>
    <lineage>
        <taxon>Eukaryota</taxon>
        <taxon>Viridiplantae</taxon>
        <taxon>Streptophyta</taxon>
        <taxon>Embryophyta</taxon>
        <taxon>Tracheophyta</taxon>
        <taxon>Spermatophyta</taxon>
        <taxon>Magnoliopsida</taxon>
        <taxon>eudicotyledons</taxon>
        <taxon>Gunneridae</taxon>
        <taxon>Pentapetalae</taxon>
        <taxon>Caryophyllales</taxon>
        <taxon>Chenopodiaceae</taxon>
        <taxon>Betoideae</taxon>
        <taxon>Beta</taxon>
    </lineage>
</organism>
<dbReference type="Proteomes" id="UP000035740">
    <property type="component" value="Chromosome 8"/>
</dbReference>
<dbReference type="InterPro" id="IPR006527">
    <property type="entry name" value="F-box-assoc_dom_typ1"/>
</dbReference>
<dbReference type="eggNOG" id="ENOG502T151">
    <property type="taxonomic scope" value="Eukaryota"/>
</dbReference>
<dbReference type="AlphaFoldDB" id="A0A0J8BVQ3"/>
<dbReference type="PANTHER" id="PTHR31672">
    <property type="entry name" value="BNACNNG10540D PROTEIN"/>
    <property type="match status" value="1"/>
</dbReference>
<dbReference type="InterPro" id="IPR036047">
    <property type="entry name" value="F-box-like_dom_sf"/>
</dbReference>